<sequence>MRHWSARKFLTLLLAVFIVAGMSLLIAQASSMTVKMVTMSEMGLSNHNGCQGCPDKPGDAGMKAMACGNICAAPVLAALPAMALVPASEKTAPFAGRDPLLHGRTSPPDPHPPRTSDIG</sequence>
<accession>A0A179BFT6</accession>
<proteinExistence type="predicted"/>
<gene>
    <name evidence="2" type="ORF">A4U53_30395</name>
</gene>
<evidence type="ECO:0000313" key="2">
    <source>
        <dbReference type="EMBL" id="OAP90250.1"/>
    </source>
</evidence>
<organism evidence="2">
    <name type="scientific">Rhizobium leguminosarum</name>
    <dbReference type="NCBI Taxonomy" id="384"/>
    <lineage>
        <taxon>Bacteria</taxon>
        <taxon>Pseudomonadati</taxon>
        <taxon>Pseudomonadota</taxon>
        <taxon>Alphaproteobacteria</taxon>
        <taxon>Hyphomicrobiales</taxon>
        <taxon>Rhizobiaceae</taxon>
        <taxon>Rhizobium/Agrobacterium group</taxon>
        <taxon>Rhizobium</taxon>
    </lineage>
</organism>
<name>A0A179BFT6_RHILE</name>
<dbReference type="AlphaFoldDB" id="A0A179BFT6"/>
<dbReference type="EMBL" id="LWBS01000423">
    <property type="protein sequence ID" value="OAP90250.1"/>
    <property type="molecule type" value="Genomic_DNA"/>
</dbReference>
<reference evidence="2" key="1">
    <citation type="submission" date="2016-04" db="EMBL/GenBank/DDBJ databases">
        <title>Fast-growing isolate from the root nodules of Vavilovia formosa.</title>
        <authorList>
            <person name="Kimeklis A."/>
            <person name="Safronova V."/>
            <person name="Belimov A."/>
            <person name="Andronov E."/>
        </authorList>
    </citation>
    <scope>NUCLEOTIDE SEQUENCE [LARGE SCALE GENOMIC DNA]</scope>
    <source>
        <strain evidence="2">Vaf-46</strain>
    </source>
</reference>
<comment type="caution">
    <text evidence="2">The sequence shown here is derived from an EMBL/GenBank/DDBJ whole genome shotgun (WGS) entry which is preliminary data.</text>
</comment>
<protein>
    <recommendedName>
        <fullName evidence="3">DUF2946 domain-containing protein</fullName>
    </recommendedName>
</protein>
<feature type="region of interest" description="Disordered" evidence="1">
    <location>
        <begin position="95"/>
        <end position="119"/>
    </location>
</feature>
<evidence type="ECO:0000256" key="1">
    <source>
        <dbReference type="SAM" id="MobiDB-lite"/>
    </source>
</evidence>
<evidence type="ECO:0008006" key="3">
    <source>
        <dbReference type="Google" id="ProtNLM"/>
    </source>
</evidence>